<dbReference type="AlphaFoldDB" id="A0A512MC25"/>
<evidence type="ECO:0000313" key="5">
    <source>
        <dbReference type="EMBL" id="GEP44299.1"/>
    </source>
</evidence>
<dbReference type="Pfam" id="PF02563">
    <property type="entry name" value="Poly_export"/>
    <property type="match status" value="1"/>
</dbReference>
<feature type="domain" description="Polysaccharide export protein N-terminal" evidence="3">
    <location>
        <begin position="85"/>
        <end position="154"/>
    </location>
</feature>
<feature type="signal peptide" evidence="2">
    <location>
        <begin position="1"/>
        <end position="42"/>
    </location>
</feature>
<dbReference type="PANTHER" id="PTHR33619:SF3">
    <property type="entry name" value="POLYSACCHARIDE EXPORT PROTEIN GFCE-RELATED"/>
    <property type="match status" value="1"/>
</dbReference>
<dbReference type="Proteomes" id="UP000321577">
    <property type="component" value="Unassembled WGS sequence"/>
</dbReference>
<dbReference type="Pfam" id="PF10531">
    <property type="entry name" value="SLBB"/>
    <property type="match status" value="1"/>
</dbReference>
<evidence type="ECO:0000259" key="4">
    <source>
        <dbReference type="Pfam" id="PF10531"/>
    </source>
</evidence>
<dbReference type="InterPro" id="IPR003715">
    <property type="entry name" value="Poly_export_N"/>
</dbReference>
<dbReference type="InterPro" id="IPR019554">
    <property type="entry name" value="Soluble_ligand-bd"/>
</dbReference>
<evidence type="ECO:0000313" key="6">
    <source>
        <dbReference type="Proteomes" id="UP000321577"/>
    </source>
</evidence>
<name>A0A512MC25_9BACT</name>
<reference evidence="5 6" key="1">
    <citation type="submission" date="2019-07" db="EMBL/GenBank/DDBJ databases">
        <title>Whole genome shotgun sequence of Brevifollis gellanilyticus NBRC 108608.</title>
        <authorList>
            <person name="Hosoyama A."/>
            <person name="Uohara A."/>
            <person name="Ohji S."/>
            <person name="Ichikawa N."/>
        </authorList>
    </citation>
    <scope>NUCLEOTIDE SEQUENCE [LARGE SCALE GENOMIC DNA]</scope>
    <source>
        <strain evidence="5 6">NBRC 108608</strain>
    </source>
</reference>
<dbReference type="PANTHER" id="PTHR33619">
    <property type="entry name" value="POLYSACCHARIDE EXPORT PROTEIN GFCE-RELATED"/>
    <property type="match status" value="1"/>
</dbReference>
<feature type="domain" description="Soluble ligand binding" evidence="4">
    <location>
        <begin position="176"/>
        <end position="231"/>
    </location>
</feature>
<dbReference type="GO" id="GO:0015159">
    <property type="term" value="F:polysaccharide transmembrane transporter activity"/>
    <property type="evidence" value="ECO:0007669"/>
    <property type="project" value="InterPro"/>
</dbReference>
<protein>
    <submittedName>
        <fullName evidence="5">Uncharacterized protein</fullName>
    </submittedName>
</protein>
<evidence type="ECO:0000256" key="1">
    <source>
        <dbReference type="ARBA" id="ARBA00022729"/>
    </source>
</evidence>
<comment type="caution">
    <text evidence="5">The sequence shown here is derived from an EMBL/GenBank/DDBJ whole genome shotgun (WGS) entry which is preliminary data.</text>
</comment>
<keyword evidence="6" id="KW-1185">Reference proteome</keyword>
<feature type="chain" id="PRO_5022108894" evidence="2">
    <location>
        <begin position="43"/>
        <end position="264"/>
    </location>
</feature>
<evidence type="ECO:0000259" key="3">
    <source>
        <dbReference type="Pfam" id="PF02563"/>
    </source>
</evidence>
<dbReference type="EMBL" id="BKAG01000028">
    <property type="protein sequence ID" value="GEP44299.1"/>
    <property type="molecule type" value="Genomic_DNA"/>
</dbReference>
<dbReference type="Gene3D" id="3.30.1950.10">
    <property type="entry name" value="wza like domain"/>
    <property type="match status" value="1"/>
</dbReference>
<sequence>MSRELSQASQPKPPLSPFVQAMYSLRSLLFLVTATASSSLLAQDPGVREYDERRAASPAPSVQTGEVVKSAAVLNSMEVLDDNQPIEAGDVISMRIVEDRREPLQLRVGATGEVNAPHIGLVKASGRTCKQLAFDVKRRLELNYYNSATVIVAIDLKRQDNPNERMRTTGYDINFFTVYGQVLRQGKYELPVDEDISISQAILRAGGFAQFANPQRVKLVRKTPQGNKTIVVDLDQIMRRGNLEYDIYIRDNDVIIVDEKKVNF</sequence>
<organism evidence="5 6">
    <name type="scientific">Brevifollis gellanilyticus</name>
    <dbReference type="NCBI Taxonomy" id="748831"/>
    <lineage>
        <taxon>Bacteria</taxon>
        <taxon>Pseudomonadati</taxon>
        <taxon>Verrucomicrobiota</taxon>
        <taxon>Verrucomicrobiia</taxon>
        <taxon>Verrucomicrobiales</taxon>
        <taxon>Verrucomicrobiaceae</taxon>
    </lineage>
</organism>
<accession>A0A512MC25</accession>
<dbReference type="InterPro" id="IPR049712">
    <property type="entry name" value="Poly_export"/>
</dbReference>
<proteinExistence type="predicted"/>
<evidence type="ECO:0000256" key="2">
    <source>
        <dbReference type="SAM" id="SignalP"/>
    </source>
</evidence>
<keyword evidence="1 2" id="KW-0732">Signal</keyword>
<dbReference type="Gene3D" id="3.10.560.10">
    <property type="entry name" value="Outer membrane lipoprotein wza domain like"/>
    <property type="match status" value="1"/>
</dbReference>
<gene>
    <name evidence="5" type="ORF">BGE01nite_35900</name>
</gene>